<protein>
    <recommendedName>
        <fullName evidence="8">Methyltransferase</fullName>
        <ecNumber evidence="8">2.1.1.-</ecNumber>
    </recommendedName>
</protein>
<evidence type="ECO:0000256" key="6">
    <source>
        <dbReference type="ARBA" id="ARBA00023125"/>
    </source>
</evidence>
<evidence type="ECO:0000259" key="9">
    <source>
        <dbReference type="Pfam" id="PF01555"/>
    </source>
</evidence>
<dbReference type="Gene3D" id="3.40.50.150">
    <property type="entry name" value="Vaccinia Virus protein VP39"/>
    <property type="match status" value="2"/>
</dbReference>
<comment type="similarity">
    <text evidence="1">Belongs to the N(4)/N(6)-methyltransferase family. N(4) subfamily.</text>
</comment>
<keyword evidence="11" id="KW-1185">Reference proteome</keyword>
<dbReference type="Pfam" id="PF01555">
    <property type="entry name" value="N6_N4_Mtase"/>
    <property type="match status" value="2"/>
</dbReference>
<dbReference type="PROSITE" id="PS00093">
    <property type="entry name" value="N4_MTASE"/>
    <property type="match status" value="1"/>
</dbReference>
<evidence type="ECO:0000256" key="5">
    <source>
        <dbReference type="ARBA" id="ARBA00022747"/>
    </source>
</evidence>
<evidence type="ECO:0000313" key="10">
    <source>
        <dbReference type="EMBL" id="MBY0756821.1"/>
    </source>
</evidence>
<proteinExistence type="inferred from homology"/>
<keyword evidence="2" id="KW-0489">Methyltransferase</keyword>
<evidence type="ECO:0000256" key="3">
    <source>
        <dbReference type="ARBA" id="ARBA00022679"/>
    </source>
</evidence>
<keyword evidence="5" id="KW-0680">Restriction system</keyword>
<dbReference type="RefSeq" id="WP_221862040.1">
    <property type="nucleotide sequence ID" value="NZ_JAIKTU010000014.1"/>
</dbReference>
<feature type="domain" description="DNA methylase N-4/N-6" evidence="9">
    <location>
        <begin position="45"/>
        <end position="170"/>
    </location>
</feature>
<dbReference type="InterPro" id="IPR001091">
    <property type="entry name" value="RM_Methyltransferase"/>
</dbReference>
<keyword evidence="3" id="KW-0808">Transferase</keyword>
<evidence type="ECO:0000256" key="2">
    <source>
        <dbReference type="ARBA" id="ARBA00022603"/>
    </source>
</evidence>
<dbReference type="PRINTS" id="PR00508">
    <property type="entry name" value="S21N4MTFRASE"/>
</dbReference>
<evidence type="ECO:0000256" key="8">
    <source>
        <dbReference type="RuleBase" id="RU362026"/>
    </source>
</evidence>
<reference evidence="10 11" key="1">
    <citation type="journal article" date="2021" name="Cell Host Microbe">
        <title>in vivo commensal control of Clostridioides difficile virulence.</title>
        <authorList>
            <person name="Girinathan B.P."/>
            <person name="Dibenedetto N."/>
            <person name="Worley J.N."/>
            <person name="Peltier J."/>
            <person name="Arrieta-Ortiz M.L."/>
            <person name="Rupa Christinal Immanuel S."/>
            <person name="Lavin R."/>
            <person name="Delaney M.L."/>
            <person name="Cummins C."/>
            <person name="Hoffmann M."/>
            <person name="Luo Y."/>
            <person name="Gonzalez-Escalona N."/>
            <person name="Allard M."/>
            <person name="Onderdonk A.B."/>
            <person name="Gerber G.K."/>
            <person name="Sonenshein A.L."/>
            <person name="Baliga N."/>
            <person name="Dupuy B."/>
            <person name="Bry L."/>
        </authorList>
    </citation>
    <scope>NUCLEOTIDE SEQUENCE [LARGE SCALE GENOMIC DNA]</scope>
    <source>
        <strain evidence="10 11">DSM 599</strain>
    </source>
</reference>
<accession>A0ABS7L182</accession>
<evidence type="ECO:0000313" key="11">
    <source>
        <dbReference type="Proteomes" id="UP001299068"/>
    </source>
</evidence>
<dbReference type="EC" id="2.1.1.-" evidence="8"/>
<name>A0ABS7L182_CLOSR</name>
<dbReference type="EMBL" id="JAIKTU010000014">
    <property type="protein sequence ID" value="MBY0756821.1"/>
    <property type="molecule type" value="Genomic_DNA"/>
</dbReference>
<keyword evidence="6" id="KW-0238">DNA-binding</keyword>
<dbReference type="InterPro" id="IPR002941">
    <property type="entry name" value="DNA_methylase_N4/N6"/>
</dbReference>
<comment type="caution">
    <text evidence="10">The sequence shown here is derived from an EMBL/GenBank/DDBJ whole genome shotgun (WGS) entry which is preliminary data.</text>
</comment>
<dbReference type="InterPro" id="IPR017985">
    <property type="entry name" value="MeTrfase_CN4_CS"/>
</dbReference>
<dbReference type="SUPFAM" id="SSF53335">
    <property type="entry name" value="S-adenosyl-L-methionine-dependent methyltransferases"/>
    <property type="match status" value="2"/>
</dbReference>
<dbReference type="Proteomes" id="UP001299068">
    <property type="component" value="Unassembled WGS sequence"/>
</dbReference>
<evidence type="ECO:0000256" key="1">
    <source>
        <dbReference type="ARBA" id="ARBA00010203"/>
    </source>
</evidence>
<comment type="catalytic activity">
    <reaction evidence="7">
        <text>a 2'-deoxycytidine in DNA + S-adenosyl-L-methionine = an N(4)-methyl-2'-deoxycytidine in DNA + S-adenosyl-L-homocysteine + H(+)</text>
        <dbReference type="Rhea" id="RHEA:16857"/>
        <dbReference type="Rhea" id="RHEA-COMP:11369"/>
        <dbReference type="Rhea" id="RHEA-COMP:13674"/>
        <dbReference type="ChEBI" id="CHEBI:15378"/>
        <dbReference type="ChEBI" id="CHEBI:57856"/>
        <dbReference type="ChEBI" id="CHEBI:59789"/>
        <dbReference type="ChEBI" id="CHEBI:85452"/>
        <dbReference type="ChEBI" id="CHEBI:137933"/>
        <dbReference type="EC" id="2.1.1.113"/>
    </reaction>
</comment>
<evidence type="ECO:0000256" key="4">
    <source>
        <dbReference type="ARBA" id="ARBA00022691"/>
    </source>
</evidence>
<feature type="domain" description="DNA methylase N-4/N-6" evidence="9">
    <location>
        <begin position="204"/>
        <end position="356"/>
    </location>
</feature>
<sequence>MESLLDLIEDKKDVLKTAEVMEFLGVSKHKLNKLIKDGKIEVHKNEKNRNEFYKDEIEKYKEEHGDSLEPRVDARNNLNDLTGKEWLPETKSFWYQKGLGASHPHAQIEKQHPAPFSFQDVQRLVLFFTKKGQKVLDPFSGTGSTIKACALSERIGVGIELSSHWCDLSKHRIEYEVGEGESSKHVFINKDCREALENMENNSIDLVITSPPYWSILNKKIDHKTKKRVEEGLATNYSDDKKDLANIDDYQEFLEELKDVFIKSAKVLKDNKYMCIIVSDFRNQSEFVSFHSDIIQIMNKCKIDDKHELMLQGVKALLQNHKSLLPYGYPFSYVENIHHQYILIFKKQVKKVKKKAKEKSNGGSK</sequence>
<gene>
    <name evidence="10" type="ORF">K5V21_15355</name>
</gene>
<keyword evidence="4" id="KW-0949">S-adenosyl-L-methionine</keyword>
<evidence type="ECO:0000256" key="7">
    <source>
        <dbReference type="ARBA" id="ARBA00049120"/>
    </source>
</evidence>
<organism evidence="10 11">
    <name type="scientific">Clostridium sardiniense</name>
    <name type="common">Clostridium absonum</name>
    <dbReference type="NCBI Taxonomy" id="29369"/>
    <lineage>
        <taxon>Bacteria</taxon>
        <taxon>Bacillati</taxon>
        <taxon>Bacillota</taxon>
        <taxon>Clostridia</taxon>
        <taxon>Eubacteriales</taxon>
        <taxon>Clostridiaceae</taxon>
        <taxon>Clostridium</taxon>
    </lineage>
</organism>
<dbReference type="InterPro" id="IPR029063">
    <property type="entry name" value="SAM-dependent_MTases_sf"/>
</dbReference>